<dbReference type="Ensembl" id="ENSUPAT00010024718.1">
    <property type="protein sequence ID" value="ENSUPAP00010021709.1"/>
    <property type="gene ID" value="ENSUPAG00010017268.1"/>
</dbReference>
<feature type="domain" description="Peptidase A1" evidence="10">
    <location>
        <begin position="1"/>
        <end position="86"/>
    </location>
</feature>
<dbReference type="Proteomes" id="UP000694417">
    <property type="component" value="Unplaced"/>
</dbReference>
<keyword evidence="3" id="KW-0964">Secreted</keyword>
<name>A0A8D2I6B5_UROPR</name>
<dbReference type="PANTHER" id="PTHR47966:SF72">
    <property type="entry name" value="GASTRICSIN"/>
    <property type="match status" value="1"/>
</dbReference>
<keyword evidence="5" id="KW-0732">Signal</keyword>
<reference evidence="11" key="2">
    <citation type="submission" date="2025-09" db="UniProtKB">
        <authorList>
            <consortium name="Ensembl"/>
        </authorList>
    </citation>
    <scope>IDENTIFICATION</scope>
</reference>
<evidence type="ECO:0000256" key="4">
    <source>
        <dbReference type="ARBA" id="ARBA00022670"/>
    </source>
</evidence>
<evidence type="ECO:0000256" key="1">
    <source>
        <dbReference type="ARBA" id="ARBA00004613"/>
    </source>
</evidence>
<evidence type="ECO:0000256" key="5">
    <source>
        <dbReference type="ARBA" id="ARBA00022729"/>
    </source>
</evidence>
<evidence type="ECO:0000256" key="2">
    <source>
        <dbReference type="ARBA" id="ARBA00007447"/>
    </source>
</evidence>
<dbReference type="Pfam" id="PF00026">
    <property type="entry name" value="Asp"/>
    <property type="match status" value="1"/>
</dbReference>
<comment type="similarity">
    <text evidence="2">Belongs to the peptidase A1 family.</text>
</comment>
<evidence type="ECO:0000256" key="8">
    <source>
        <dbReference type="ARBA" id="ARBA00023145"/>
    </source>
</evidence>
<proteinExistence type="inferred from homology"/>
<dbReference type="GO" id="GO:0004190">
    <property type="term" value="F:aspartic-type endopeptidase activity"/>
    <property type="evidence" value="ECO:0007669"/>
    <property type="project" value="UniProtKB-KW"/>
</dbReference>
<evidence type="ECO:0000256" key="6">
    <source>
        <dbReference type="ARBA" id="ARBA00022750"/>
    </source>
</evidence>
<evidence type="ECO:0000259" key="10">
    <source>
        <dbReference type="PROSITE" id="PS51767"/>
    </source>
</evidence>
<keyword evidence="4" id="KW-0645">Protease</keyword>
<sequence>FVNCNDVQNLPTFTFIINGVQFPLPPSAYILNVSPGPWGWNGYCLVGLEATYVSSANGQPFWILGDVFLRSYYSVFDMANNRVGFATAA</sequence>
<keyword evidence="7" id="KW-0378">Hydrolase</keyword>
<dbReference type="SUPFAM" id="SSF50630">
    <property type="entry name" value="Acid proteases"/>
    <property type="match status" value="1"/>
</dbReference>
<dbReference type="GO" id="GO:0005615">
    <property type="term" value="C:extracellular space"/>
    <property type="evidence" value="ECO:0007669"/>
    <property type="project" value="TreeGrafter"/>
</dbReference>
<keyword evidence="8" id="KW-0865">Zymogen</keyword>
<evidence type="ECO:0000256" key="3">
    <source>
        <dbReference type="ARBA" id="ARBA00022525"/>
    </source>
</evidence>
<dbReference type="PROSITE" id="PS51767">
    <property type="entry name" value="PEPTIDASE_A1"/>
    <property type="match status" value="1"/>
</dbReference>
<dbReference type="GO" id="GO:0006508">
    <property type="term" value="P:proteolysis"/>
    <property type="evidence" value="ECO:0007669"/>
    <property type="project" value="UniProtKB-KW"/>
</dbReference>
<evidence type="ECO:0000313" key="11">
    <source>
        <dbReference type="Ensembl" id="ENSUPAP00010021709.1"/>
    </source>
</evidence>
<keyword evidence="6" id="KW-0064">Aspartyl protease</keyword>
<evidence type="ECO:0000313" key="12">
    <source>
        <dbReference type="Proteomes" id="UP000694417"/>
    </source>
</evidence>
<organism evidence="11 12">
    <name type="scientific">Urocitellus parryii</name>
    <name type="common">Arctic ground squirrel</name>
    <name type="synonym">Spermophilus parryii</name>
    <dbReference type="NCBI Taxonomy" id="9999"/>
    <lineage>
        <taxon>Eukaryota</taxon>
        <taxon>Metazoa</taxon>
        <taxon>Chordata</taxon>
        <taxon>Craniata</taxon>
        <taxon>Vertebrata</taxon>
        <taxon>Euteleostomi</taxon>
        <taxon>Mammalia</taxon>
        <taxon>Eutheria</taxon>
        <taxon>Euarchontoglires</taxon>
        <taxon>Glires</taxon>
        <taxon>Rodentia</taxon>
        <taxon>Sciuromorpha</taxon>
        <taxon>Sciuridae</taxon>
        <taxon>Xerinae</taxon>
        <taxon>Marmotini</taxon>
        <taxon>Urocitellus</taxon>
    </lineage>
</organism>
<dbReference type="GeneTree" id="ENSGT00940000160626"/>
<comment type="subcellular location">
    <subcellularLocation>
        <location evidence="1">Secreted</location>
    </subcellularLocation>
</comment>
<evidence type="ECO:0000256" key="7">
    <source>
        <dbReference type="ARBA" id="ARBA00022801"/>
    </source>
</evidence>
<reference evidence="11" key="1">
    <citation type="submission" date="2025-08" db="UniProtKB">
        <authorList>
            <consortium name="Ensembl"/>
        </authorList>
    </citation>
    <scope>IDENTIFICATION</scope>
</reference>
<keyword evidence="12" id="KW-1185">Reference proteome</keyword>
<dbReference type="InterPro" id="IPR021109">
    <property type="entry name" value="Peptidase_aspartic_dom_sf"/>
</dbReference>
<dbReference type="AlphaFoldDB" id="A0A8D2I6B5"/>
<protein>
    <recommendedName>
        <fullName evidence="9">Pepsinogen C</fullName>
    </recommendedName>
</protein>
<accession>A0A8D2I6B5</accession>
<evidence type="ECO:0000256" key="9">
    <source>
        <dbReference type="ARBA" id="ARBA00033248"/>
    </source>
</evidence>
<dbReference type="InterPro" id="IPR001461">
    <property type="entry name" value="Aspartic_peptidase_A1"/>
</dbReference>
<dbReference type="PANTHER" id="PTHR47966">
    <property type="entry name" value="BETA-SITE APP-CLEAVING ENZYME, ISOFORM A-RELATED"/>
    <property type="match status" value="1"/>
</dbReference>
<dbReference type="InterPro" id="IPR033121">
    <property type="entry name" value="PEPTIDASE_A1"/>
</dbReference>
<dbReference type="Gene3D" id="2.40.70.10">
    <property type="entry name" value="Acid Proteases"/>
    <property type="match status" value="1"/>
</dbReference>